<keyword evidence="2" id="KW-0560">Oxidoreductase</keyword>
<evidence type="ECO:0000256" key="1">
    <source>
        <dbReference type="ARBA" id="ARBA00009219"/>
    </source>
</evidence>
<evidence type="ECO:0000313" key="4">
    <source>
        <dbReference type="EMBL" id="KAF9513887.1"/>
    </source>
</evidence>
<dbReference type="SUPFAM" id="SSF51735">
    <property type="entry name" value="NAD(P)-binding Rossmann-fold domains"/>
    <property type="match status" value="1"/>
</dbReference>
<dbReference type="Proteomes" id="UP000886523">
    <property type="component" value="Unassembled WGS sequence"/>
</dbReference>
<comment type="caution">
    <text evidence="4">The sequence shown here is derived from an EMBL/GenBank/DDBJ whole genome shotgun (WGS) entry which is preliminary data.</text>
</comment>
<feature type="domain" description="3-beta hydroxysteroid dehydrogenase/isomerase" evidence="3">
    <location>
        <begin position="6"/>
        <end position="214"/>
    </location>
</feature>
<dbReference type="InterPro" id="IPR050177">
    <property type="entry name" value="Lipid_A_modif_metabolic_enz"/>
</dbReference>
<dbReference type="InterPro" id="IPR036291">
    <property type="entry name" value="NAD(P)-bd_dom_sf"/>
</dbReference>
<dbReference type="Pfam" id="PF01073">
    <property type="entry name" value="3Beta_HSD"/>
    <property type="match status" value="2"/>
</dbReference>
<dbReference type="GO" id="GO:0006694">
    <property type="term" value="P:steroid biosynthetic process"/>
    <property type="evidence" value="ECO:0007669"/>
    <property type="project" value="InterPro"/>
</dbReference>
<feature type="domain" description="3-beta hydroxysteroid dehydrogenase/isomerase" evidence="3">
    <location>
        <begin position="292"/>
        <end position="328"/>
    </location>
</feature>
<dbReference type="Gene3D" id="3.40.50.720">
    <property type="entry name" value="NAD(P)-binding Rossmann-like Domain"/>
    <property type="match status" value="2"/>
</dbReference>
<reference evidence="4" key="1">
    <citation type="journal article" date="2020" name="Nat. Commun.">
        <title>Large-scale genome sequencing of mycorrhizal fungi provides insights into the early evolution of symbiotic traits.</title>
        <authorList>
            <person name="Miyauchi S."/>
            <person name="Kiss E."/>
            <person name="Kuo A."/>
            <person name="Drula E."/>
            <person name="Kohler A."/>
            <person name="Sanchez-Garcia M."/>
            <person name="Morin E."/>
            <person name="Andreopoulos B."/>
            <person name="Barry K.W."/>
            <person name="Bonito G."/>
            <person name="Buee M."/>
            <person name="Carver A."/>
            <person name="Chen C."/>
            <person name="Cichocki N."/>
            <person name="Clum A."/>
            <person name="Culley D."/>
            <person name="Crous P.W."/>
            <person name="Fauchery L."/>
            <person name="Girlanda M."/>
            <person name="Hayes R.D."/>
            <person name="Keri Z."/>
            <person name="LaButti K."/>
            <person name="Lipzen A."/>
            <person name="Lombard V."/>
            <person name="Magnuson J."/>
            <person name="Maillard F."/>
            <person name="Murat C."/>
            <person name="Nolan M."/>
            <person name="Ohm R.A."/>
            <person name="Pangilinan J."/>
            <person name="Pereira M.F."/>
            <person name="Perotto S."/>
            <person name="Peter M."/>
            <person name="Pfister S."/>
            <person name="Riley R."/>
            <person name="Sitrit Y."/>
            <person name="Stielow J.B."/>
            <person name="Szollosi G."/>
            <person name="Zifcakova L."/>
            <person name="Stursova M."/>
            <person name="Spatafora J.W."/>
            <person name="Tedersoo L."/>
            <person name="Vaario L.M."/>
            <person name="Yamada A."/>
            <person name="Yan M."/>
            <person name="Wang P."/>
            <person name="Xu J."/>
            <person name="Bruns T."/>
            <person name="Baldrian P."/>
            <person name="Vilgalys R."/>
            <person name="Dunand C."/>
            <person name="Henrissat B."/>
            <person name="Grigoriev I.V."/>
            <person name="Hibbett D."/>
            <person name="Nagy L.G."/>
            <person name="Martin F.M."/>
        </authorList>
    </citation>
    <scope>NUCLEOTIDE SEQUENCE</scope>
    <source>
        <strain evidence="4">UP504</strain>
    </source>
</reference>
<keyword evidence="5" id="KW-1185">Reference proteome</keyword>
<sequence length="388" mass="42487">MGESYLVIGGSGFLGRNIVEGLLARGDKNVSVLDVVQRFHDVTFYPGDITNEVDVGNAIQKSGATCIFHTVAPNVVGGSTRDLFYRINVLGTKTVLACAAAYGVPKVVYTSSAGNVYNQTDLIDIDERLTVPENQRDAYNATKAEAEALVLAANGQDGLHTVALRPAGIFGLANVIKNNQTRIQIGSNCNMFDWLYVDNCVKAHLLAADKLLNPPIDPSALTRSLPSITLSTGKYTIPTSDARPPGPALEIAPEVEERYFAFQEGIQDKSCVRSKFDPLTEAALELEPTYPLQVAGQAFFITNGEPMYIWDFFRAMWKELGHKNEKWVIAVPNALGLVLGTLSEWYSSLRGREPGRRVLGYEPEVGIEEGIKRTCAWWIAEQAQSQKT</sequence>
<proteinExistence type="inferred from homology"/>
<protein>
    <recommendedName>
        <fullName evidence="3">3-beta hydroxysteroid dehydrogenase/isomerase domain-containing protein</fullName>
    </recommendedName>
</protein>
<evidence type="ECO:0000256" key="2">
    <source>
        <dbReference type="ARBA" id="ARBA00023002"/>
    </source>
</evidence>
<accession>A0A9P6AY67</accession>
<dbReference type="EMBL" id="MU128967">
    <property type="protein sequence ID" value="KAF9513887.1"/>
    <property type="molecule type" value="Genomic_DNA"/>
</dbReference>
<organism evidence="4 5">
    <name type="scientific">Hydnum rufescens UP504</name>
    <dbReference type="NCBI Taxonomy" id="1448309"/>
    <lineage>
        <taxon>Eukaryota</taxon>
        <taxon>Fungi</taxon>
        <taxon>Dikarya</taxon>
        <taxon>Basidiomycota</taxon>
        <taxon>Agaricomycotina</taxon>
        <taxon>Agaricomycetes</taxon>
        <taxon>Cantharellales</taxon>
        <taxon>Hydnaceae</taxon>
        <taxon>Hydnum</taxon>
    </lineage>
</organism>
<evidence type="ECO:0000259" key="3">
    <source>
        <dbReference type="Pfam" id="PF01073"/>
    </source>
</evidence>
<dbReference type="PANTHER" id="PTHR43245">
    <property type="entry name" value="BIFUNCTIONAL POLYMYXIN RESISTANCE PROTEIN ARNA"/>
    <property type="match status" value="1"/>
</dbReference>
<name>A0A9P6AY67_9AGAM</name>
<dbReference type="GO" id="GO:0016616">
    <property type="term" value="F:oxidoreductase activity, acting on the CH-OH group of donors, NAD or NADP as acceptor"/>
    <property type="evidence" value="ECO:0007669"/>
    <property type="project" value="InterPro"/>
</dbReference>
<dbReference type="PANTHER" id="PTHR43245:SF51">
    <property type="entry name" value="SHORT CHAIN DEHYDROGENASE_REDUCTASE FAMILY 42E, MEMBER 2"/>
    <property type="match status" value="1"/>
</dbReference>
<evidence type="ECO:0000313" key="5">
    <source>
        <dbReference type="Proteomes" id="UP000886523"/>
    </source>
</evidence>
<gene>
    <name evidence="4" type="ORF">BS47DRAFT_1343708</name>
</gene>
<comment type="similarity">
    <text evidence="1">Belongs to the 3-beta-HSD family.</text>
</comment>
<dbReference type="AlphaFoldDB" id="A0A9P6AY67"/>
<dbReference type="InterPro" id="IPR002225">
    <property type="entry name" value="3Beta_OHSteriod_DH/Estase"/>
</dbReference>
<dbReference type="OrthoDB" id="10058185at2759"/>